<dbReference type="GeneID" id="13396068"/>
<accession>F9XNZ1</accession>
<dbReference type="HOGENOM" id="CLU_1379111_0_0_1"/>
<proteinExistence type="predicted"/>
<dbReference type="VEuPathDB" id="FungiDB:ZTRI_12.298"/>
<dbReference type="KEGG" id="ztr:MYCGRDRAFT_106390"/>
<evidence type="ECO:0000313" key="3">
    <source>
        <dbReference type="Proteomes" id="UP000008062"/>
    </source>
</evidence>
<dbReference type="Proteomes" id="UP000008062">
    <property type="component" value="Chromosome 12"/>
</dbReference>
<dbReference type="EMBL" id="CM001207">
    <property type="protein sequence ID" value="EGP82957.1"/>
    <property type="molecule type" value="Genomic_DNA"/>
</dbReference>
<dbReference type="AlphaFoldDB" id="F9XNZ1"/>
<keyword evidence="3" id="KW-1185">Reference proteome</keyword>
<protein>
    <submittedName>
        <fullName evidence="2">Uncharacterized protein</fullName>
    </submittedName>
</protein>
<gene>
    <name evidence="2" type="ORF">MYCGRDRAFT_106390</name>
</gene>
<evidence type="ECO:0000256" key="1">
    <source>
        <dbReference type="SAM" id="MobiDB-lite"/>
    </source>
</evidence>
<name>F9XNZ1_ZYMTI</name>
<reference evidence="2 3" key="1">
    <citation type="journal article" date="2011" name="PLoS Genet.">
        <title>Finished genome of the fungal wheat pathogen Mycosphaerella graminicola reveals dispensome structure, chromosome plasticity, and stealth pathogenesis.</title>
        <authorList>
            <person name="Goodwin S.B."/>
            <person name="Ben M'barek S."/>
            <person name="Dhillon B."/>
            <person name="Wittenberg A.H.J."/>
            <person name="Crane C.F."/>
            <person name="Hane J.K."/>
            <person name="Foster A.J."/>
            <person name="Van der Lee T.A.J."/>
            <person name="Grimwood J."/>
            <person name="Aerts A."/>
            <person name="Antoniw J."/>
            <person name="Bailey A."/>
            <person name="Bluhm B."/>
            <person name="Bowler J."/>
            <person name="Bristow J."/>
            <person name="van der Burgt A."/>
            <person name="Canto-Canche B."/>
            <person name="Churchill A.C.L."/>
            <person name="Conde-Ferraez L."/>
            <person name="Cools H.J."/>
            <person name="Coutinho P.M."/>
            <person name="Csukai M."/>
            <person name="Dehal P."/>
            <person name="De Wit P."/>
            <person name="Donzelli B."/>
            <person name="van de Geest H.C."/>
            <person name="van Ham R.C.H.J."/>
            <person name="Hammond-Kosack K.E."/>
            <person name="Henrissat B."/>
            <person name="Kilian A."/>
            <person name="Kobayashi A.K."/>
            <person name="Koopmann E."/>
            <person name="Kourmpetis Y."/>
            <person name="Kuzniar A."/>
            <person name="Lindquist E."/>
            <person name="Lombard V."/>
            <person name="Maliepaard C."/>
            <person name="Martins N."/>
            <person name="Mehrabi R."/>
            <person name="Nap J.P.H."/>
            <person name="Ponomarenko A."/>
            <person name="Rudd J.J."/>
            <person name="Salamov A."/>
            <person name="Schmutz J."/>
            <person name="Schouten H.J."/>
            <person name="Shapiro H."/>
            <person name="Stergiopoulos I."/>
            <person name="Torriani S.F.F."/>
            <person name="Tu H."/>
            <person name="de Vries R.P."/>
            <person name="Waalwijk C."/>
            <person name="Ware S.B."/>
            <person name="Wiebenga A."/>
            <person name="Zwiers L.-H."/>
            <person name="Oliver R.P."/>
            <person name="Grigoriev I.V."/>
            <person name="Kema G.H.J."/>
        </authorList>
    </citation>
    <scope>NUCLEOTIDE SEQUENCE [LARGE SCALE GENOMIC DNA]</scope>
    <source>
        <strain evidence="3">CBS 115943 / IPO323</strain>
    </source>
</reference>
<feature type="region of interest" description="Disordered" evidence="1">
    <location>
        <begin position="173"/>
        <end position="198"/>
    </location>
</feature>
<evidence type="ECO:0000313" key="2">
    <source>
        <dbReference type="EMBL" id="EGP82957.1"/>
    </source>
</evidence>
<organism evidence="2 3">
    <name type="scientific">Zymoseptoria tritici (strain CBS 115943 / IPO323)</name>
    <name type="common">Speckled leaf blotch fungus</name>
    <name type="synonym">Septoria tritici</name>
    <dbReference type="NCBI Taxonomy" id="336722"/>
    <lineage>
        <taxon>Eukaryota</taxon>
        <taxon>Fungi</taxon>
        <taxon>Dikarya</taxon>
        <taxon>Ascomycota</taxon>
        <taxon>Pezizomycotina</taxon>
        <taxon>Dothideomycetes</taxon>
        <taxon>Dothideomycetidae</taxon>
        <taxon>Mycosphaerellales</taxon>
        <taxon>Mycosphaerellaceae</taxon>
        <taxon>Zymoseptoria</taxon>
    </lineage>
</organism>
<sequence>MALWPLNSSMMALLDVQTVKSAMRSYRHFCTRPASRSREIGNRSSRDKIGTPSHVPTANFHSWAPLEETSSVLLSQKNGTSIYVDFRYAVKLFAHRITLPQCSYALRRPTKSLLTQSQYGTFEDSATSTFTTVTSSICSLEQTTRSAKTVSLVLQCQSSAMMTLRLFVETHTTDRKRRNDAKDSLETHRRRKLVEGPV</sequence>
<dbReference type="RefSeq" id="XP_003847981.1">
    <property type="nucleotide sequence ID" value="XM_003847933.1"/>
</dbReference>
<dbReference type="InParanoid" id="F9XNZ1"/>